<evidence type="ECO:0000313" key="10">
    <source>
        <dbReference type="EMBL" id="SHH61815.1"/>
    </source>
</evidence>
<feature type="transmembrane region" description="Helical" evidence="9">
    <location>
        <begin position="145"/>
        <end position="166"/>
    </location>
</feature>
<dbReference type="PANTHER" id="PTHR30588">
    <property type="entry name" value="BRANCHED-CHAIN AMINO ACID TRANSPORT SYSTEM 2 CARRIER PROTEIN"/>
    <property type="match status" value="1"/>
</dbReference>
<feature type="transmembrane region" description="Helical" evidence="9">
    <location>
        <begin position="38"/>
        <end position="58"/>
    </location>
</feature>
<keyword evidence="4" id="KW-1003">Cell membrane</keyword>
<dbReference type="Pfam" id="PF05525">
    <property type="entry name" value="Branch_AA_trans"/>
    <property type="match status" value="1"/>
</dbReference>
<evidence type="ECO:0000256" key="9">
    <source>
        <dbReference type="RuleBase" id="RU362122"/>
    </source>
</evidence>
<feature type="transmembrane region" description="Helical" evidence="9">
    <location>
        <begin position="273"/>
        <end position="299"/>
    </location>
</feature>
<dbReference type="RefSeq" id="WP_073185463.1">
    <property type="nucleotide sequence ID" value="NZ_FQXI01000016.1"/>
</dbReference>
<feature type="transmembrane region" description="Helical" evidence="9">
    <location>
        <begin position="78"/>
        <end position="95"/>
    </location>
</feature>
<feature type="transmembrane region" description="Helical" evidence="9">
    <location>
        <begin position="115"/>
        <end position="133"/>
    </location>
</feature>
<feature type="transmembrane region" description="Helical" evidence="9">
    <location>
        <begin position="330"/>
        <end position="353"/>
    </location>
</feature>
<evidence type="ECO:0000256" key="2">
    <source>
        <dbReference type="ARBA" id="ARBA00008540"/>
    </source>
</evidence>
<protein>
    <recommendedName>
        <fullName evidence="9">Branched-chain amino acid transport system carrier protein</fullName>
    </recommendedName>
</protein>
<keyword evidence="11" id="KW-1185">Reference proteome</keyword>
<keyword evidence="3 9" id="KW-0813">Transport</keyword>
<proteinExistence type="inferred from homology"/>
<keyword evidence="8 9" id="KW-0472">Membrane</keyword>
<dbReference type="GO" id="GO:0015818">
    <property type="term" value="P:isoleucine transport"/>
    <property type="evidence" value="ECO:0007669"/>
    <property type="project" value="TreeGrafter"/>
</dbReference>
<dbReference type="AlphaFoldDB" id="A0A1M5UFI6"/>
<keyword evidence="7 9" id="KW-1133">Transmembrane helix</keyword>
<reference evidence="10 11" key="1">
    <citation type="submission" date="2016-11" db="EMBL/GenBank/DDBJ databases">
        <authorList>
            <person name="Jaros S."/>
            <person name="Januszkiewicz K."/>
            <person name="Wedrychowicz H."/>
        </authorList>
    </citation>
    <scope>NUCLEOTIDE SEQUENCE [LARGE SCALE GENOMIC DNA]</scope>
    <source>
        <strain evidence="10 11">DSM 21120</strain>
    </source>
</reference>
<accession>A0A1M5UFI6</accession>
<gene>
    <name evidence="10" type="ORF">SAMN02745245_01757</name>
</gene>
<feature type="transmembrane region" description="Helical" evidence="9">
    <location>
        <begin position="403"/>
        <end position="420"/>
    </location>
</feature>
<comment type="function">
    <text evidence="9">Component of the transport system for branched-chain amino acids.</text>
</comment>
<feature type="transmembrane region" description="Helical" evidence="9">
    <location>
        <begin position="306"/>
        <end position="324"/>
    </location>
</feature>
<comment type="similarity">
    <text evidence="2 9">Belongs to the branched chain amino acid transporter family.</text>
</comment>
<dbReference type="GO" id="GO:0015188">
    <property type="term" value="F:L-isoleucine transmembrane transporter activity"/>
    <property type="evidence" value="ECO:0007669"/>
    <property type="project" value="TreeGrafter"/>
</dbReference>
<dbReference type="GO" id="GO:0015190">
    <property type="term" value="F:L-leucine transmembrane transporter activity"/>
    <property type="evidence" value="ECO:0007669"/>
    <property type="project" value="TreeGrafter"/>
</dbReference>
<evidence type="ECO:0000313" key="11">
    <source>
        <dbReference type="Proteomes" id="UP000184032"/>
    </source>
</evidence>
<keyword evidence="6 9" id="KW-0029">Amino-acid transport</keyword>
<dbReference type="GO" id="GO:0005886">
    <property type="term" value="C:plasma membrane"/>
    <property type="evidence" value="ECO:0007669"/>
    <property type="project" value="UniProtKB-SubCell"/>
</dbReference>
<dbReference type="PANTHER" id="PTHR30588:SF0">
    <property type="entry name" value="BRANCHED-CHAIN AMINO ACID PERMEASE BRNQ"/>
    <property type="match status" value="1"/>
</dbReference>
<dbReference type="GO" id="GO:0005304">
    <property type="term" value="F:L-valine transmembrane transporter activity"/>
    <property type="evidence" value="ECO:0007669"/>
    <property type="project" value="TreeGrafter"/>
</dbReference>
<evidence type="ECO:0000256" key="3">
    <source>
        <dbReference type="ARBA" id="ARBA00022448"/>
    </source>
</evidence>
<name>A0A1M5UFI6_9FIRM</name>
<feature type="transmembrane region" description="Helical" evidence="9">
    <location>
        <begin position="186"/>
        <end position="205"/>
    </location>
</feature>
<feature type="transmembrane region" description="Helical" evidence="9">
    <location>
        <begin position="365"/>
        <end position="383"/>
    </location>
</feature>
<feature type="transmembrane region" description="Helical" evidence="9">
    <location>
        <begin position="7"/>
        <end position="26"/>
    </location>
</feature>
<keyword evidence="5 9" id="KW-0812">Transmembrane</keyword>
<feature type="transmembrane region" description="Helical" evidence="9">
    <location>
        <begin position="225"/>
        <end position="253"/>
    </location>
</feature>
<evidence type="ECO:0000256" key="8">
    <source>
        <dbReference type="ARBA" id="ARBA00023136"/>
    </source>
</evidence>
<evidence type="ECO:0000256" key="7">
    <source>
        <dbReference type="ARBA" id="ARBA00022989"/>
    </source>
</evidence>
<dbReference type="InterPro" id="IPR004685">
    <property type="entry name" value="Brnchd-chn_aa_trnsp_Livcs"/>
</dbReference>
<comment type="subcellular location">
    <subcellularLocation>
        <location evidence="1 9">Cell membrane</location>
        <topology evidence="1 9">Multi-pass membrane protein</topology>
    </subcellularLocation>
</comment>
<dbReference type="OrthoDB" id="9783920at2"/>
<evidence type="ECO:0000256" key="1">
    <source>
        <dbReference type="ARBA" id="ARBA00004651"/>
    </source>
</evidence>
<dbReference type="EMBL" id="FQXI01000016">
    <property type="protein sequence ID" value="SHH61815.1"/>
    <property type="molecule type" value="Genomic_DNA"/>
</dbReference>
<evidence type="ECO:0000256" key="5">
    <source>
        <dbReference type="ARBA" id="ARBA00022692"/>
    </source>
</evidence>
<evidence type="ECO:0000256" key="6">
    <source>
        <dbReference type="ARBA" id="ARBA00022970"/>
    </source>
</evidence>
<dbReference type="Proteomes" id="UP000184032">
    <property type="component" value="Unassembled WGS sequence"/>
</dbReference>
<dbReference type="GO" id="GO:0015820">
    <property type="term" value="P:L-leucine transport"/>
    <property type="evidence" value="ECO:0007669"/>
    <property type="project" value="TreeGrafter"/>
</dbReference>
<organism evidence="10 11">
    <name type="scientific">Anaerosphaera aminiphila DSM 21120</name>
    <dbReference type="NCBI Taxonomy" id="1120995"/>
    <lineage>
        <taxon>Bacteria</taxon>
        <taxon>Bacillati</taxon>
        <taxon>Bacillota</taxon>
        <taxon>Tissierellia</taxon>
        <taxon>Tissierellales</taxon>
        <taxon>Peptoniphilaceae</taxon>
        <taxon>Anaerosphaera</taxon>
    </lineage>
</organism>
<evidence type="ECO:0000256" key="4">
    <source>
        <dbReference type="ARBA" id="ARBA00022475"/>
    </source>
</evidence>
<dbReference type="NCBIfam" id="TIGR00796">
    <property type="entry name" value="livcs"/>
    <property type="match status" value="1"/>
</dbReference>
<sequence>MNKKPSVLISAMALFSMFFGAGNLIFPPTLGLWAGDKYISAMIGFLLASVGIVMLGVIATTKAGGRIENMASKLGDKFSILFGTFIVLAIGPGLAIPRTAATTFEIIQGTIAPNLNPTISSIVFFGVVLFFVLNPTNVIDTLGKYLTPALLVVLAIIIVKGITTPIGTIVPTGAINTFGRSFEEGYQTMDALAALVFTSIIIKGFKDKGVKDSKEIVKLTMKSAIFAAIGLSLVYGGLLYIGATASSLSLVRVEKVEFLIYITNMLLGGFGKYALSAAITLACITTAVGLTSTVGDFFFKLFNNKINYNFIIAVSTVFSGYFAVSGVETIVALSAPVLSALYPISIVLIFLNLFPNFFKKKATHIGAVLGACLPTVVTIANALNIKLPLLLEIKNYFPKSLHSFLWVIPVVILGTVFTIFSKNKSQKAEIEKELI</sequence>